<organism evidence="2">
    <name type="scientific">Triatoma infestans</name>
    <name type="common">Assassin bug</name>
    <dbReference type="NCBI Taxonomy" id="30076"/>
    <lineage>
        <taxon>Eukaryota</taxon>
        <taxon>Metazoa</taxon>
        <taxon>Ecdysozoa</taxon>
        <taxon>Arthropoda</taxon>
        <taxon>Hexapoda</taxon>
        <taxon>Insecta</taxon>
        <taxon>Pterygota</taxon>
        <taxon>Neoptera</taxon>
        <taxon>Paraneoptera</taxon>
        <taxon>Hemiptera</taxon>
        <taxon>Heteroptera</taxon>
        <taxon>Panheteroptera</taxon>
        <taxon>Cimicomorpha</taxon>
        <taxon>Reduviidae</taxon>
        <taxon>Triatominae</taxon>
        <taxon>Triatoma</taxon>
    </lineage>
</organism>
<reference evidence="2" key="2">
    <citation type="journal article" date="2017" name="J. Med. Entomol.">
        <title>Transcriptome Analysis of the Triatoma infestans (Hemiptera: Reduviidae) Integument.</title>
        <authorList>
            <person name="Calderon-Fernandez G.M."/>
            <person name="Moriconi D.E."/>
            <person name="Dulbecco A.B."/>
            <person name="Juarez M.P."/>
        </authorList>
    </citation>
    <scope>NUCLEOTIDE SEQUENCE</scope>
    <source>
        <strain evidence="2">Int1</strain>
        <tissue evidence="2">Integument</tissue>
    </source>
</reference>
<accession>A0A170TY71</accession>
<name>A0A170TY71_TRIIF</name>
<protein>
    <submittedName>
        <fullName evidence="2">Zinc finger mynd domain-containing protein 11</fullName>
    </submittedName>
</protein>
<reference evidence="2" key="1">
    <citation type="submission" date="2016-04" db="EMBL/GenBank/DDBJ databases">
        <authorList>
            <person name="Calderon-Fernandez G.M.Sr."/>
        </authorList>
    </citation>
    <scope>NUCLEOTIDE SEQUENCE</scope>
    <source>
        <strain evidence="2">Int1</strain>
        <tissue evidence="2">Integument</tissue>
    </source>
</reference>
<keyword evidence="1" id="KW-0812">Transmembrane</keyword>
<sequence length="64" mass="7859">MKLFLIKKKVDFLSLSHLIVLVMTVFLIVLLCNRRDLFLYGENSFLFFFKILFFFIFYRRETIP</sequence>
<evidence type="ECO:0000313" key="2">
    <source>
        <dbReference type="EMBL" id="JAR95449.1"/>
    </source>
</evidence>
<feature type="transmembrane region" description="Helical" evidence="1">
    <location>
        <begin position="37"/>
        <end position="58"/>
    </location>
</feature>
<evidence type="ECO:0000256" key="1">
    <source>
        <dbReference type="SAM" id="Phobius"/>
    </source>
</evidence>
<dbReference type="AlphaFoldDB" id="A0A170TY71"/>
<proteinExistence type="predicted"/>
<keyword evidence="1" id="KW-0472">Membrane</keyword>
<feature type="transmembrane region" description="Helical" evidence="1">
    <location>
        <begin position="12"/>
        <end position="31"/>
    </location>
</feature>
<dbReference type="EMBL" id="GEMB01008011">
    <property type="protein sequence ID" value="JAR95449.1"/>
    <property type="molecule type" value="Transcribed_RNA"/>
</dbReference>
<keyword evidence="1" id="KW-1133">Transmembrane helix</keyword>